<dbReference type="InterPro" id="IPR022409">
    <property type="entry name" value="PKD/Chitinase_dom"/>
</dbReference>
<feature type="domain" description="PKD" evidence="1">
    <location>
        <begin position="145"/>
        <end position="191"/>
    </location>
</feature>
<dbReference type="AlphaFoldDB" id="A0AAJ5WZT7"/>
<gene>
    <name evidence="2" type="ORF">P0Y53_08145</name>
</gene>
<evidence type="ECO:0000313" key="2">
    <source>
        <dbReference type="EMBL" id="WEK37470.1"/>
    </source>
</evidence>
<dbReference type="EMBL" id="CP119311">
    <property type="protein sequence ID" value="WEK37470.1"/>
    <property type="molecule type" value="Genomic_DNA"/>
</dbReference>
<accession>A0AAJ5WZT7</accession>
<proteinExistence type="predicted"/>
<evidence type="ECO:0000259" key="1">
    <source>
        <dbReference type="PROSITE" id="PS50093"/>
    </source>
</evidence>
<organism evidence="2 3">
    <name type="scientific">Candidatus Pseudobacter hemicellulosilyticus</name>
    <dbReference type="NCBI Taxonomy" id="3121375"/>
    <lineage>
        <taxon>Bacteria</taxon>
        <taxon>Pseudomonadati</taxon>
        <taxon>Bacteroidota</taxon>
        <taxon>Chitinophagia</taxon>
        <taxon>Chitinophagales</taxon>
        <taxon>Chitinophagaceae</taxon>
        <taxon>Pseudobacter</taxon>
    </lineage>
</organism>
<dbReference type="CDD" id="cd00146">
    <property type="entry name" value="PKD"/>
    <property type="match status" value="2"/>
</dbReference>
<evidence type="ECO:0000313" key="3">
    <source>
        <dbReference type="Proteomes" id="UP001220610"/>
    </source>
</evidence>
<reference evidence="2" key="1">
    <citation type="submission" date="2023-03" db="EMBL/GenBank/DDBJ databases">
        <title>Andean soil-derived lignocellulolytic bacterial consortium as a source of novel taxa and putative plastic-active enzymes.</title>
        <authorList>
            <person name="Diaz-Garcia L."/>
            <person name="Chuvochina M."/>
            <person name="Feuerriegel G."/>
            <person name="Bunk B."/>
            <person name="Sproer C."/>
            <person name="Streit W.R."/>
            <person name="Rodriguez L.M."/>
            <person name="Overmann J."/>
            <person name="Jimenez D.J."/>
        </authorList>
    </citation>
    <scope>NUCLEOTIDE SEQUENCE</scope>
    <source>
        <strain evidence="2">MAG 7</strain>
    </source>
</reference>
<dbReference type="Pfam" id="PF18911">
    <property type="entry name" value="PKD_4"/>
    <property type="match status" value="2"/>
</dbReference>
<protein>
    <submittedName>
        <fullName evidence="2">PKD domain-containing protein</fullName>
    </submittedName>
</protein>
<dbReference type="SUPFAM" id="SSF49299">
    <property type="entry name" value="PKD domain"/>
    <property type="match status" value="2"/>
</dbReference>
<dbReference type="InterPro" id="IPR035986">
    <property type="entry name" value="PKD_dom_sf"/>
</dbReference>
<dbReference type="InterPro" id="IPR013783">
    <property type="entry name" value="Ig-like_fold"/>
</dbReference>
<feature type="domain" description="PKD" evidence="1">
    <location>
        <begin position="59"/>
        <end position="119"/>
    </location>
</feature>
<dbReference type="Proteomes" id="UP001220610">
    <property type="component" value="Chromosome"/>
</dbReference>
<dbReference type="Gene3D" id="2.60.40.10">
    <property type="entry name" value="Immunoglobulins"/>
    <property type="match status" value="2"/>
</dbReference>
<dbReference type="Gene3D" id="2.60.120.260">
    <property type="entry name" value="Galactose-binding domain-like"/>
    <property type="match status" value="1"/>
</dbReference>
<dbReference type="InterPro" id="IPR000601">
    <property type="entry name" value="PKD_dom"/>
</dbReference>
<dbReference type="PROSITE" id="PS50093">
    <property type="entry name" value="PKD"/>
    <property type="match status" value="2"/>
</dbReference>
<dbReference type="SMART" id="SM00089">
    <property type="entry name" value="PKD"/>
    <property type="match status" value="2"/>
</dbReference>
<sequence length="380" mass="40528">MTNNTIVNRCWQVLVLVAILPGCRKDEQFPSVVVEGPAPSGSFTYVVNAGNPKEVKFTNGSADAESYYWQFGDGTSATEQSPLHVYASSGKYIVILKTASHAGYTQSDTVQIVASLPATADFDYSAFLLQTSFLNNASGIESVHWDFGDNTSSTEIAPVHEYATAGSYEVTLTVNGLTGNVATQTKTVVVQGHKNLVKGGTFDAASAQYWKSYQNDNPPTFGYTVDAPAGGMGGCLRFPSFENPSNSKNQLIYQPVSVVAGKQYKLSAVIKAPAGGYQCYFQFFVSNDAAYWQDADMGGNQILSLNTWHGWGGGSNYSVAVNGDLAGIVSQNGNYGFGAATGGIYTATETRTVYIGVQAGTWSGKSNGDWLVDNLSFEVL</sequence>
<name>A0AAJ5WZT7_9BACT</name>